<protein>
    <submittedName>
        <fullName evidence="2">Transferase, hexapeptide repeat family protein</fullName>
    </submittedName>
</protein>
<reference evidence="2" key="1">
    <citation type="submission" date="2020-06" db="EMBL/GenBank/DDBJ databases">
        <title>Characterization of fructooligosaccharide metabolism and fructooligosaccharide-degrading enzymes in human commensal butyrate producers.</title>
        <authorList>
            <person name="Tanno H."/>
            <person name="Fujii T."/>
            <person name="Hirano K."/>
            <person name="Maeno S."/>
            <person name="Tonozuka T."/>
            <person name="Sakamoto M."/>
            <person name="Ohkuma M."/>
            <person name="Tochio T."/>
            <person name="Endo A."/>
        </authorList>
    </citation>
    <scope>NUCLEOTIDE SEQUENCE</scope>
    <source>
        <strain evidence="2">JCM 17466</strain>
    </source>
</reference>
<dbReference type="Gene3D" id="2.160.10.10">
    <property type="entry name" value="Hexapeptide repeat proteins"/>
    <property type="match status" value="1"/>
</dbReference>
<organism evidence="2 3">
    <name type="scientific">Anaerostipes butyraticus</name>
    <dbReference type="NCBI Taxonomy" id="645466"/>
    <lineage>
        <taxon>Bacteria</taxon>
        <taxon>Bacillati</taxon>
        <taxon>Bacillota</taxon>
        <taxon>Clostridia</taxon>
        <taxon>Lachnospirales</taxon>
        <taxon>Lachnospiraceae</taxon>
        <taxon>Anaerostipes</taxon>
    </lineage>
</organism>
<keyword evidence="3" id="KW-1185">Reference proteome</keyword>
<gene>
    <name evidence="2" type="ORF">ANBU17_22570</name>
</gene>
<dbReference type="Pfam" id="PF25087">
    <property type="entry name" value="GMPPB_C"/>
    <property type="match status" value="1"/>
</dbReference>
<dbReference type="InterPro" id="IPR011004">
    <property type="entry name" value="Trimer_LpxA-like_sf"/>
</dbReference>
<name>A0A916QAZ7_9FIRM</name>
<evidence type="ECO:0000259" key="1">
    <source>
        <dbReference type="Pfam" id="PF25087"/>
    </source>
</evidence>
<proteinExistence type="predicted"/>
<dbReference type="InterPro" id="IPR056729">
    <property type="entry name" value="GMPPB_C"/>
</dbReference>
<dbReference type="EMBL" id="BLYI01000047">
    <property type="protein sequence ID" value="GFO85910.1"/>
    <property type="molecule type" value="Genomic_DNA"/>
</dbReference>
<dbReference type="InterPro" id="IPR050484">
    <property type="entry name" value="Transf_Hexapept/Carb_Anhydrase"/>
</dbReference>
<keyword evidence="2" id="KW-0808">Transferase</keyword>
<dbReference type="SUPFAM" id="SSF51161">
    <property type="entry name" value="Trimeric LpxA-like enzymes"/>
    <property type="match status" value="1"/>
</dbReference>
<comment type="caution">
    <text evidence="2">The sequence shown here is derived from an EMBL/GenBank/DDBJ whole genome shotgun (WGS) entry which is preliminary data.</text>
</comment>
<dbReference type="RefSeq" id="WP_201311597.1">
    <property type="nucleotide sequence ID" value="NZ_BLYI01000047.1"/>
</dbReference>
<evidence type="ECO:0000313" key="3">
    <source>
        <dbReference type="Proteomes" id="UP000613208"/>
    </source>
</evidence>
<dbReference type="CDD" id="cd04645">
    <property type="entry name" value="LbH_gamma_CA_like"/>
    <property type="match status" value="1"/>
</dbReference>
<accession>A0A916QAZ7</accession>
<dbReference type="PANTHER" id="PTHR13061:SF29">
    <property type="entry name" value="GAMMA CARBONIC ANHYDRASE-LIKE 1, MITOCHONDRIAL-RELATED"/>
    <property type="match status" value="1"/>
</dbReference>
<dbReference type="AlphaFoldDB" id="A0A916QAZ7"/>
<dbReference type="GO" id="GO:0016740">
    <property type="term" value="F:transferase activity"/>
    <property type="evidence" value="ECO:0007669"/>
    <property type="project" value="UniProtKB-KW"/>
</dbReference>
<dbReference type="Proteomes" id="UP000613208">
    <property type="component" value="Unassembled WGS sequence"/>
</dbReference>
<feature type="domain" description="Mannose-1-phosphate guanyltransferase C-terminal" evidence="1">
    <location>
        <begin position="44"/>
        <end position="132"/>
    </location>
</feature>
<dbReference type="PANTHER" id="PTHR13061">
    <property type="entry name" value="DYNACTIN SUBUNIT P25"/>
    <property type="match status" value="1"/>
</dbReference>
<dbReference type="InterPro" id="IPR047324">
    <property type="entry name" value="LbH_gamma_CA-like"/>
</dbReference>
<sequence length="168" mass="17980">MNYARPKIAESAKIAKETVLLGNITIGEESTVLFFTVMRAEGEESIVIGKRSNVQENCTIHVDEGKSVKIGDGVTIGHNAVIHGCEIGDHTLIGMGSIIMDGAKIGKGCLIGAGSLVTQNVEIPDGMLVMGSPARVKRPLTEEEKKYINDSVPEYIEVGNMLREDGVL</sequence>
<evidence type="ECO:0000313" key="2">
    <source>
        <dbReference type="EMBL" id="GFO85910.1"/>
    </source>
</evidence>